<gene>
    <name evidence="1" type="ordered locus">DMR_00830</name>
</gene>
<dbReference type="HOGENOM" id="CLU_2422137_0_0_7"/>
<name>C4XTQ9_SOLM1</name>
<evidence type="ECO:0000313" key="2">
    <source>
        <dbReference type="Proteomes" id="UP000009071"/>
    </source>
</evidence>
<protein>
    <submittedName>
        <fullName evidence="1">Uncharacterized protein</fullName>
    </submittedName>
</protein>
<organism evidence="1 2">
    <name type="scientific">Solidesulfovibrio magneticus (strain ATCC 700980 / DSM 13731 / RS-1)</name>
    <name type="common">Desulfovibrio magneticus</name>
    <dbReference type="NCBI Taxonomy" id="573370"/>
    <lineage>
        <taxon>Bacteria</taxon>
        <taxon>Pseudomonadati</taxon>
        <taxon>Thermodesulfobacteriota</taxon>
        <taxon>Desulfovibrionia</taxon>
        <taxon>Desulfovibrionales</taxon>
        <taxon>Desulfovibrionaceae</taxon>
        <taxon>Solidesulfovibrio</taxon>
    </lineage>
</organism>
<dbReference type="KEGG" id="dma:DMR_00830"/>
<sequence>MPPRDSPGAPGYLLLETIGGDMNSKNIDLLEAKDDVYNSFRLIENIFKIMDTSSPEVYGNLTSLYSEVGMALCHNFRNKLGDIFGNYFIDR</sequence>
<dbReference type="EMBL" id="AP010904">
    <property type="protein sequence ID" value="BAH73574.1"/>
    <property type="molecule type" value="Genomic_DNA"/>
</dbReference>
<dbReference type="AlphaFoldDB" id="C4XTQ9"/>
<dbReference type="Proteomes" id="UP000009071">
    <property type="component" value="Chromosome"/>
</dbReference>
<keyword evidence="2" id="KW-1185">Reference proteome</keyword>
<evidence type="ECO:0000313" key="1">
    <source>
        <dbReference type="EMBL" id="BAH73574.1"/>
    </source>
</evidence>
<proteinExistence type="predicted"/>
<reference evidence="1 2" key="1">
    <citation type="journal article" date="2009" name="Genome Res.">
        <title>Whole genome sequence of Desulfovibrio magneticus strain RS-1 revealed common gene clusters in magnetotactic bacteria.</title>
        <authorList>
            <person name="Nakazawa H."/>
            <person name="Arakaki A."/>
            <person name="Narita-Yamada S."/>
            <person name="Yashiro I."/>
            <person name="Jinno K."/>
            <person name="Aoki N."/>
            <person name="Tsuruyama A."/>
            <person name="Okamura Y."/>
            <person name="Tanikawa S."/>
            <person name="Fujita N."/>
            <person name="Takeyama H."/>
            <person name="Matsunaga T."/>
        </authorList>
    </citation>
    <scope>NUCLEOTIDE SEQUENCE [LARGE SCALE GENOMIC DNA]</scope>
    <source>
        <strain evidence="2">ATCC 700980 / DSM 13731 / RS-1</strain>
    </source>
</reference>
<accession>C4XTQ9</accession>